<feature type="region of interest" description="Disordered" evidence="4">
    <location>
        <begin position="476"/>
        <end position="501"/>
    </location>
</feature>
<evidence type="ECO:0000313" key="7">
    <source>
        <dbReference type="Proteomes" id="UP000308768"/>
    </source>
</evidence>
<feature type="compositionally biased region" description="Polar residues" evidence="4">
    <location>
        <begin position="360"/>
        <end position="386"/>
    </location>
</feature>
<comment type="caution">
    <text evidence="6">The sequence shown here is derived from an EMBL/GenBank/DDBJ whole genome shotgun (WGS) entry which is preliminary data.</text>
</comment>
<keyword evidence="3" id="KW-0472">Membrane</keyword>
<evidence type="ECO:0000256" key="4">
    <source>
        <dbReference type="SAM" id="MobiDB-lite"/>
    </source>
</evidence>
<feature type="compositionally biased region" description="Low complexity" evidence="4">
    <location>
        <begin position="349"/>
        <end position="359"/>
    </location>
</feature>
<dbReference type="InterPro" id="IPR011012">
    <property type="entry name" value="Longin-like_dom_sf"/>
</dbReference>
<organism evidence="6 7">
    <name type="scientific">Cryomyces minteri</name>
    <dbReference type="NCBI Taxonomy" id="331657"/>
    <lineage>
        <taxon>Eukaryota</taxon>
        <taxon>Fungi</taxon>
        <taxon>Dikarya</taxon>
        <taxon>Ascomycota</taxon>
        <taxon>Pezizomycotina</taxon>
        <taxon>Dothideomycetes</taxon>
        <taxon>Dothideomycetes incertae sedis</taxon>
        <taxon>Cryomyces</taxon>
    </lineage>
</organism>
<dbReference type="InterPro" id="IPR050431">
    <property type="entry name" value="Adaptor_comp_med_subunit"/>
</dbReference>
<gene>
    <name evidence="6" type="ORF">B0A49_07439</name>
</gene>
<dbReference type="GO" id="GO:0012505">
    <property type="term" value="C:endomembrane system"/>
    <property type="evidence" value="ECO:0007669"/>
    <property type="project" value="UniProtKB-SubCell"/>
</dbReference>
<evidence type="ECO:0000313" key="6">
    <source>
        <dbReference type="EMBL" id="TKA66422.1"/>
    </source>
</evidence>
<keyword evidence="2" id="KW-0813">Transport</keyword>
<dbReference type="InterPro" id="IPR028565">
    <property type="entry name" value="MHD"/>
</dbReference>
<reference evidence="6 7" key="1">
    <citation type="submission" date="2017-03" db="EMBL/GenBank/DDBJ databases">
        <title>Genomes of endolithic fungi from Antarctica.</title>
        <authorList>
            <person name="Coleine C."/>
            <person name="Masonjones S."/>
            <person name="Stajich J.E."/>
        </authorList>
    </citation>
    <scope>NUCLEOTIDE SEQUENCE [LARGE SCALE GENOMIC DNA]</scope>
    <source>
        <strain evidence="6 7">CCFEE 5187</strain>
    </source>
</reference>
<dbReference type="InterPro" id="IPR036168">
    <property type="entry name" value="AP2_Mu_C_sf"/>
</dbReference>
<feature type="domain" description="MHD" evidence="5">
    <location>
        <begin position="202"/>
        <end position="509"/>
    </location>
</feature>
<proteinExistence type="predicted"/>
<sequence>MDSMRSLNKSLPRASSSKQPVSQTPEQLLQAFKTAALSVTNLYKTAASDQTRARTAGYQKALDDLLVFLDRENLGLAPSSTDVEPLLVLEFLHRVADALEEFLGSPLLGSRIESSYDVVAQVLGEMCDAGLVGSTEPNALRDVVEASTWVGKLLGGVGLPGSSPVSNASSAAFSLQKPQLNPTLSNSGSAIPWRRSNVRHTSNELYVDIVETLSVTIAPSGRPLSAFANGSIAFTSKVSGVPDLLLTLSAPGGKVGIEKALDLPVFHPCVRLARWRERPGELSFVPPDGRFVLAGYEVDLLPPGSLTDGKTTPNINLPASIEVYTSLGPYGSEFEIRLTLSNRFRTSNSSATSSAASSSLPNTLGRSSGSAMRSTPSPAFGTSATAHFSNPTVEDILISTQIPTSVRNLSDIRPSKGEAHFSPTDGALEWRIPSRDVGTSATLRCTVVGPLTAKDAEGGTNGFDFGTNSSTCDYNDDDDALSMHRSSAKASRPAQPERTESARYASHIAQNAALMPQSATLSFSVKGWLASGIRVESLEIDKKRSRGLGEGVRPYKGVKYLCVSRGGWRLGVDVGLATDKVLHAWMSFVT</sequence>
<dbReference type="OrthoDB" id="870at2759"/>
<dbReference type="Proteomes" id="UP000308768">
    <property type="component" value="Unassembled WGS sequence"/>
</dbReference>
<accession>A0A4U0WSE4</accession>
<dbReference type="AlphaFoldDB" id="A0A4U0WSE4"/>
<dbReference type="Gene3D" id="2.60.40.1170">
    <property type="entry name" value="Mu homology domain, subdomain B"/>
    <property type="match status" value="2"/>
</dbReference>
<feature type="region of interest" description="Disordered" evidence="4">
    <location>
        <begin position="1"/>
        <end position="23"/>
    </location>
</feature>
<dbReference type="STRING" id="331657.A0A4U0WSE4"/>
<evidence type="ECO:0000256" key="1">
    <source>
        <dbReference type="ARBA" id="ARBA00004308"/>
    </source>
</evidence>
<dbReference type="PANTHER" id="PTHR10529">
    <property type="entry name" value="AP COMPLEX SUBUNIT MU"/>
    <property type="match status" value="1"/>
</dbReference>
<dbReference type="PROSITE" id="PS51072">
    <property type="entry name" value="MHD"/>
    <property type="match status" value="1"/>
</dbReference>
<evidence type="ECO:0000256" key="3">
    <source>
        <dbReference type="ARBA" id="ARBA00023136"/>
    </source>
</evidence>
<dbReference type="Gene3D" id="3.30.450.60">
    <property type="match status" value="1"/>
</dbReference>
<dbReference type="EMBL" id="NAJN01001022">
    <property type="protein sequence ID" value="TKA66422.1"/>
    <property type="molecule type" value="Genomic_DNA"/>
</dbReference>
<feature type="region of interest" description="Disordered" evidence="4">
    <location>
        <begin position="349"/>
        <end position="386"/>
    </location>
</feature>
<evidence type="ECO:0000256" key="2">
    <source>
        <dbReference type="ARBA" id="ARBA00022448"/>
    </source>
</evidence>
<dbReference type="SUPFAM" id="SSF64356">
    <property type="entry name" value="SNARE-like"/>
    <property type="match status" value="1"/>
</dbReference>
<dbReference type="SUPFAM" id="SSF49447">
    <property type="entry name" value="Second domain of Mu2 adaptin subunit (ap50) of ap2 adaptor"/>
    <property type="match status" value="1"/>
</dbReference>
<keyword evidence="7" id="KW-1185">Reference proteome</keyword>
<comment type="subcellular location">
    <subcellularLocation>
        <location evidence="1">Endomembrane system</location>
    </subcellularLocation>
</comment>
<protein>
    <recommendedName>
        <fullName evidence="5">MHD domain-containing protein</fullName>
    </recommendedName>
</protein>
<name>A0A4U0WSE4_9PEZI</name>
<evidence type="ECO:0000259" key="5">
    <source>
        <dbReference type="PROSITE" id="PS51072"/>
    </source>
</evidence>
<dbReference type="Pfam" id="PF00928">
    <property type="entry name" value="Adap_comp_sub"/>
    <property type="match status" value="1"/>
</dbReference>